<dbReference type="EMBL" id="AP023091">
    <property type="protein sequence ID" value="BCE24248.1"/>
    <property type="molecule type" value="Genomic_DNA"/>
</dbReference>
<dbReference type="PROSITE" id="PS51191">
    <property type="entry name" value="FEMABX"/>
    <property type="match status" value="1"/>
</dbReference>
<keyword evidence="6" id="KW-0961">Cell wall biogenesis/degradation</keyword>
<keyword evidence="3" id="KW-0133">Cell shape</keyword>
<evidence type="ECO:0000256" key="5">
    <source>
        <dbReference type="ARBA" id="ARBA00023315"/>
    </source>
</evidence>
<evidence type="ECO:0000313" key="7">
    <source>
        <dbReference type="EMBL" id="BCE24248.1"/>
    </source>
</evidence>
<accession>A0A809XDS8</accession>
<evidence type="ECO:0000256" key="4">
    <source>
        <dbReference type="ARBA" id="ARBA00022984"/>
    </source>
</evidence>
<evidence type="ECO:0000256" key="6">
    <source>
        <dbReference type="ARBA" id="ARBA00023316"/>
    </source>
</evidence>
<dbReference type="GO" id="GO:0008360">
    <property type="term" value="P:regulation of cell shape"/>
    <property type="evidence" value="ECO:0007669"/>
    <property type="project" value="UniProtKB-KW"/>
</dbReference>
<keyword evidence="2" id="KW-0808">Transferase</keyword>
<evidence type="ECO:0000256" key="1">
    <source>
        <dbReference type="ARBA" id="ARBA00009943"/>
    </source>
</evidence>
<name>A0A809XDS8_9BRAD</name>
<dbReference type="GO" id="GO:0009252">
    <property type="term" value="P:peptidoglycan biosynthetic process"/>
    <property type="evidence" value="ECO:0007669"/>
    <property type="project" value="UniProtKB-KW"/>
</dbReference>
<dbReference type="InterPro" id="IPR050644">
    <property type="entry name" value="PG_Glycine_Bridge_Synth"/>
</dbReference>
<dbReference type="AlphaFoldDB" id="A0A809XDS8"/>
<dbReference type="RefSeq" id="WP_162603715.1">
    <property type="nucleotide sequence ID" value="NZ_CP029603.2"/>
</dbReference>
<dbReference type="GO" id="GO:0071555">
    <property type="term" value="P:cell wall organization"/>
    <property type="evidence" value="ECO:0007669"/>
    <property type="project" value="UniProtKB-KW"/>
</dbReference>
<keyword evidence="4" id="KW-0573">Peptidoglycan synthesis</keyword>
<proteinExistence type="inferred from homology"/>
<protein>
    <recommendedName>
        <fullName evidence="10">BioF2-like acetyltransferase domain-containing protein</fullName>
    </recommendedName>
</protein>
<evidence type="ECO:0000313" key="9">
    <source>
        <dbReference type="EMBL" id="BCE94008.1"/>
    </source>
</evidence>
<comment type="similarity">
    <text evidence="1">Belongs to the FemABX family.</text>
</comment>
<evidence type="ECO:0000256" key="3">
    <source>
        <dbReference type="ARBA" id="ARBA00022960"/>
    </source>
</evidence>
<reference evidence="8" key="3">
    <citation type="submission" date="2020-05" db="EMBL/GenBank/DDBJ databases">
        <title>Complete genome sequence of Bradyrhizobium diazoefficiens XF4 isolated from soybean nodule.</title>
        <authorList>
            <person name="Noda R."/>
            <person name="Kakizaki K."/>
            <person name="Minamisawa K."/>
        </authorList>
    </citation>
    <scope>NUCLEOTIDE SEQUENCE</scope>
    <source>
        <strain evidence="8">XF4</strain>
    </source>
</reference>
<gene>
    <name evidence="9" type="ORF">XF10B_68060</name>
    <name evidence="7" type="ORF">XF1B_69290</name>
    <name evidence="8" type="ORF">XF4B_68540</name>
</gene>
<evidence type="ECO:0000313" key="8">
    <source>
        <dbReference type="EMBL" id="BCE50505.1"/>
    </source>
</evidence>
<sequence>MSIVLRAWPRIEEFWFDEAIPQRGVDVAWLCQRLAIPEITQPSAKYTLVVDLTLSDEQLLANMQSETRYEIRRAQNKDALEFWAPTAPDPSSLAAFYDLFAQFAADKGLSPVRMEYLGAAARAGVLRLGRMLHEGEVVVWHSYLLIGSRVRLLHSASLFRGQAPARRSLIGRANRLLHWLEMQHFRGAGATLYDFGGWYAGHDDEDLLRINRFKEGFGGTVRQEAQGVRALTLLGRAYLWARPLRAWLGRVPTGLNQRIKI</sequence>
<dbReference type="PANTHER" id="PTHR36174:SF1">
    <property type="entry name" value="LIPID II:GLYCINE GLYCYLTRANSFERASE"/>
    <property type="match status" value="1"/>
</dbReference>
<dbReference type="SUPFAM" id="SSF55729">
    <property type="entry name" value="Acyl-CoA N-acyltransferases (Nat)"/>
    <property type="match status" value="1"/>
</dbReference>
<dbReference type="GO" id="GO:0016755">
    <property type="term" value="F:aminoacyltransferase activity"/>
    <property type="evidence" value="ECO:0007669"/>
    <property type="project" value="InterPro"/>
</dbReference>
<evidence type="ECO:0008006" key="10">
    <source>
        <dbReference type="Google" id="ProtNLM"/>
    </source>
</evidence>
<dbReference type="InterPro" id="IPR003447">
    <property type="entry name" value="FEMABX"/>
</dbReference>
<dbReference type="InterPro" id="IPR016181">
    <property type="entry name" value="Acyl_CoA_acyltransferase"/>
</dbReference>
<keyword evidence="5" id="KW-0012">Acyltransferase</keyword>
<dbReference type="Gene3D" id="3.40.630.30">
    <property type="match status" value="1"/>
</dbReference>
<evidence type="ECO:0000256" key="2">
    <source>
        <dbReference type="ARBA" id="ARBA00022679"/>
    </source>
</evidence>
<dbReference type="EMBL" id="AP023094">
    <property type="protein sequence ID" value="BCE50505.1"/>
    <property type="molecule type" value="Genomic_DNA"/>
</dbReference>
<reference evidence="7" key="1">
    <citation type="submission" date="2020-05" db="EMBL/GenBank/DDBJ databases">
        <title>Complete genome sequence of Bradyrhizobium diazoefficiens XF1 isolated from soybean nodule.</title>
        <authorList>
            <person name="Noda R."/>
            <person name="Kakizaki K."/>
            <person name="Minamisawa K."/>
        </authorList>
    </citation>
    <scope>NUCLEOTIDE SEQUENCE</scope>
    <source>
        <strain evidence="7">XF1</strain>
    </source>
</reference>
<dbReference type="EMBL" id="AP023099">
    <property type="protein sequence ID" value="BCE94008.1"/>
    <property type="molecule type" value="Genomic_DNA"/>
</dbReference>
<dbReference type="PANTHER" id="PTHR36174">
    <property type="entry name" value="LIPID II:GLYCINE GLYCYLTRANSFERASE"/>
    <property type="match status" value="1"/>
</dbReference>
<reference evidence="9" key="2">
    <citation type="submission" date="2020-05" db="EMBL/GenBank/DDBJ databases">
        <title>Complete genome sequence of Bradyrhizobium diazoefficiens XF10 isolated from soybean nodule.</title>
        <authorList>
            <person name="Noda R."/>
            <person name="Kakizaki K."/>
            <person name="Minamisawa K."/>
        </authorList>
    </citation>
    <scope>NUCLEOTIDE SEQUENCE</scope>
    <source>
        <strain evidence="9">XF10</strain>
    </source>
</reference>
<organism evidence="7">
    <name type="scientific">Bradyrhizobium diazoefficiens</name>
    <dbReference type="NCBI Taxonomy" id="1355477"/>
    <lineage>
        <taxon>Bacteria</taxon>
        <taxon>Pseudomonadati</taxon>
        <taxon>Pseudomonadota</taxon>
        <taxon>Alphaproteobacteria</taxon>
        <taxon>Hyphomicrobiales</taxon>
        <taxon>Nitrobacteraceae</taxon>
        <taxon>Bradyrhizobium</taxon>
    </lineage>
</organism>